<dbReference type="InterPro" id="IPR016167">
    <property type="entry name" value="FAD-bd_PCMH_sub1"/>
</dbReference>
<feature type="binding site" evidence="17">
    <location>
        <position position="872"/>
    </location>
    <ligand>
        <name>substrate</name>
    </ligand>
</feature>
<protein>
    <recommendedName>
        <fullName evidence="3">xanthine dehydrogenase</fullName>
        <ecNumber evidence="3">1.17.1.4</ecNumber>
    </recommendedName>
</protein>
<dbReference type="InterPro" id="IPR006058">
    <property type="entry name" value="2Fe2S_fd_BS"/>
</dbReference>
<keyword evidence="6 18" id="KW-0001">2Fe-2S</keyword>
<dbReference type="Gene3D" id="3.90.1170.50">
    <property type="entry name" value="Aldehyde oxidase/xanthine dehydrogenase, a/b hammerhead"/>
    <property type="match status" value="1"/>
</dbReference>
<evidence type="ECO:0000256" key="3">
    <source>
        <dbReference type="ARBA" id="ARBA00013123"/>
    </source>
</evidence>
<comment type="cofactor">
    <cofactor evidence="18">
        <name>Mo-molybdopterin</name>
        <dbReference type="ChEBI" id="CHEBI:71302"/>
    </cofactor>
    <text evidence="18">Binds 1 Mo-molybdopterin (Mo-MPT) cofactor per subunit.</text>
</comment>
<feature type="binding site" evidence="18">
    <location>
        <position position="982"/>
    </location>
    <ligand>
        <name>Mo-molybdopterin</name>
        <dbReference type="ChEBI" id="CHEBI:71302"/>
    </ligand>
    <ligandPart>
        <name>Mo</name>
        <dbReference type="ChEBI" id="CHEBI:28685"/>
    </ligandPart>
</feature>
<evidence type="ECO:0000256" key="10">
    <source>
        <dbReference type="ARBA" id="ARBA00023004"/>
    </source>
</evidence>
<dbReference type="InterPro" id="IPR000674">
    <property type="entry name" value="Ald_Oxase/Xan_DH_a/b"/>
</dbReference>
<dbReference type="SUPFAM" id="SSF47741">
    <property type="entry name" value="CO dehydrogenase ISP C-domain like"/>
    <property type="match status" value="1"/>
</dbReference>
<dbReference type="InterPro" id="IPR016169">
    <property type="entry name" value="FAD-bd_PCMH_sub2"/>
</dbReference>
<dbReference type="GO" id="GO:0071949">
    <property type="term" value="F:FAD binding"/>
    <property type="evidence" value="ECO:0007669"/>
    <property type="project" value="InterPro"/>
</dbReference>
<feature type="binding site" evidence="17">
    <location>
        <position position="394"/>
    </location>
    <ligand>
        <name>FAD</name>
        <dbReference type="ChEBI" id="CHEBI:57692"/>
    </ligand>
</feature>
<dbReference type="SUPFAM" id="SSF56176">
    <property type="entry name" value="FAD-binding/transporter-associated domain-like"/>
    <property type="match status" value="1"/>
</dbReference>
<feature type="binding site" evidence="18">
    <location>
        <position position="62"/>
    </location>
    <ligand>
        <name>[2Fe-2S] cluster</name>
        <dbReference type="ChEBI" id="CHEBI:190135"/>
        <label>1</label>
    </ligand>
</feature>
<comment type="cofactor">
    <cofactor evidence="18">
        <name>[2Fe-2S] cluster</name>
        <dbReference type="ChEBI" id="CHEBI:190135"/>
    </cofactor>
    <text evidence="18">Binds 2 [2Fe-2S] clusters.</text>
</comment>
<dbReference type="Pfam" id="PF20256">
    <property type="entry name" value="MoCoBD_2"/>
    <property type="match status" value="1"/>
</dbReference>
<dbReference type="OrthoDB" id="8300278at2759"/>
<comment type="cofactor">
    <cofactor evidence="13">
        <name>[2Fe-2S] cluster</name>
        <dbReference type="ChEBI" id="CHEBI:190135"/>
    </cofactor>
</comment>
<dbReference type="Gene3D" id="3.10.20.30">
    <property type="match status" value="1"/>
</dbReference>
<evidence type="ECO:0000256" key="13">
    <source>
        <dbReference type="ARBA" id="ARBA00034078"/>
    </source>
</evidence>
<evidence type="ECO:0000256" key="18">
    <source>
        <dbReference type="PIRSR" id="PIRSR000127-3"/>
    </source>
</evidence>
<evidence type="ECO:0000256" key="11">
    <source>
        <dbReference type="ARBA" id="ARBA00023014"/>
    </source>
</evidence>
<dbReference type="FunFam" id="3.30.365.10:FF:000002">
    <property type="entry name" value="Xanthine dehydrogenase oxidase"/>
    <property type="match status" value="1"/>
</dbReference>
<dbReference type="SMART" id="SM01008">
    <property type="entry name" value="Ald_Xan_dh_C"/>
    <property type="match status" value="1"/>
</dbReference>
<feature type="binding site" evidence="17">
    <location>
        <begin position="381"/>
        <end position="385"/>
    </location>
    <ligand>
        <name>FAD</name>
        <dbReference type="ChEBI" id="CHEBI:57692"/>
    </ligand>
</feature>
<evidence type="ECO:0000313" key="21">
    <source>
        <dbReference type="EMBL" id="KAB1227673.1"/>
    </source>
</evidence>
<feature type="binding site" evidence="18">
    <location>
        <position position="127"/>
    </location>
    <ligand>
        <name>[2Fe-2S] cluster</name>
        <dbReference type="ChEBI" id="CHEBI:190135"/>
        <label>2</label>
    </ligand>
</feature>
<accession>A0A6A1WSP2</accession>
<evidence type="ECO:0000256" key="16">
    <source>
        <dbReference type="PIRSR" id="PIRSR000127-1"/>
    </source>
</evidence>
<proteinExistence type="inferred from homology"/>
<dbReference type="PIRSF" id="PIRSF000127">
    <property type="entry name" value="Xanthine_DH"/>
    <property type="match status" value="1"/>
</dbReference>
<dbReference type="GO" id="GO:0006145">
    <property type="term" value="P:purine nucleobase catabolic process"/>
    <property type="evidence" value="ECO:0007669"/>
    <property type="project" value="UniProtKB-ARBA"/>
</dbReference>
<dbReference type="InterPro" id="IPR002888">
    <property type="entry name" value="2Fe-2S-bd"/>
</dbReference>
<dbReference type="Gene3D" id="3.30.43.10">
    <property type="entry name" value="Uridine Diphospho-n-acetylenolpyruvylglucosamine Reductase, domain 2"/>
    <property type="match status" value="1"/>
</dbReference>
<comment type="catalytic activity">
    <reaction evidence="15">
        <text>hypoxanthine + NAD(+) + H2O = xanthine + NADH + H(+)</text>
        <dbReference type="Rhea" id="RHEA:24670"/>
        <dbReference type="ChEBI" id="CHEBI:15377"/>
        <dbReference type="ChEBI" id="CHEBI:15378"/>
        <dbReference type="ChEBI" id="CHEBI:17368"/>
        <dbReference type="ChEBI" id="CHEBI:17712"/>
        <dbReference type="ChEBI" id="CHEBI:57540"/>
        <dbReference type="ChEBI" id="CHEBI:57945"/>
        <dbReference type="EC" id="1.17.1.4"/>
    </reaction>
</comment>
<dbReference type="Pfam" id="PF00941">
    <property type="entry name" value="FAD_binding_5"/>
    <property type="match status" value="1"/>
</dbReference>
<feature type="binding site" evidence="17">
    <location>
        <position position="950"/>
    </location>
    <ligand>
        <name>substrate</name>
    </ligand>
</feature>
<dbReference type="FunFam" id="1.10.150.120:FF:000012">
    <property type="entry name" value="Xanthine dehydrogenase 2"/>
    <property type="match status" value="1"/>
</dbReference>
<sequence>MGSLKNREDELEQVGKEAILYVNGVRKALPDGLAHKTLLEYLRDIGLTGTKLGCGEGGCGACTVMVSHYDKNMQKCVHYAINACLAPLYSVEGMHVITVEGIGNRKHGLHPIQEALAQSHGSQCGFCTPGFIMSMYALLRSCQTPPSEEQIEESLAGNLCRCTGYRPIIDAFRVFAKTNDDLYTGISSLSLQGGQAVCPSTGKPCSCGSRGPSGIDSNKQCVPCGDKCQPIFYSEIDGSKYTEKELIFPPELLLRKSTYLNMSGFGGLKWYRPLRLQHVLDLKAEYPDAKLLVGNTEVGIEMRLKGMQYQVLISSTHVPELNVLSVKDDGLDIGAAVRLSDLLHVFRKVVLEREAHETSSLKAFIEQLKWFAGTQIKNVASVGGNICTASPISDLNPLWMAAKAKFRIIDCKGNIRTVLAENFFLGYRKVDLATGEILLSVFLPWTRPFEYMKEFKQAHRRDDDIAIVNAGMRIFLEEKCDSWVISDASIVYGGVAPLSLSAVKTKEFLVGKYWNNELLQDALKILQEDIFLKDGAPGGMVEFRKSLTLSFFFKFFLWVSHQMDGKKSIESLQLSHVSAVQTFHRPPVIGSQDYEVRKHGTAVGIPEVHLSSRLQVTGEAEYTDDTPLPPDGLHAALVLSRKPHARILSIDDSKAKASPGFAGIFLAKDVPGDNNIGPVIYDEELCYRVCHLCGPDTHENAKLAARKVHIEYEELPAILSIQDAINAKSFHPGTERCLRKGDVDLCFQSGKYDKIIEGEVQVGGQEHFYLEPQSSLVWTIDGGNEVHMISSTQLENMNCRFHLYPIYASLMVNFQIVLYPLHVYAYFCYYSYILMHSRLRSTRSMFLMFLVFPCQKWFVEPSELVVDLVGKETRSAFLAAVASVPSYLLNRPVKLTLDRDVDMMTTGQRHSFFGKYKVAFTNEGKVLALDLEIYNNAGNSLDLSLAVLERAMFHSDNVYEIPNMRIIGGVCFTNMPSNTAFRGFGGPQGMLIAENWIQRIAVELKKSPEEIREINFQGEGSVLHYGQQLQHCTLSQLWNELKLSCEFLNSQEEVTQFNGKNRWRKRGIAMVPTKFGISFTTKLMNQAGALVHVYTDGTVLVTHGGVEMGQGLHTKVAQIAASAFNIPLCSVFISETSTDKVPNSSPTAASASSDMYGAAVLDACEQIKARMEPIASQNSFSSFAELAAACYEARIDLSAHGFYITPEIGFEWRTGKGIPFRYFTYGAAFAEVEIDTLTGDFHTRTANIFLDLGYSLNPAIDVGQIEGAFIQGLGWVALEELKWGDAAHKWIPPGCLYTCGPGSYKIPSLNDVPFRFNVSLLKCLPIIGNKKRILNSHMQKHIILGSSVAHYMTGHPNVKAIHSSKAVGEPPFFLASAVFFAIKDAVIAARAEVGCSDWFPLDNPATPERIRIACLDEFTAPFTSYDFRPKLSV</sequence>
<dbReference type="Gene3D" id="3.30.390.50">
    <property type="entry name" value="CO dehydrogenase flavoprotein, C-terminal domain"/>
    <property type="match status" value="1"/>
</dbReference>
<dbReference type="InterPro" id="IPR036856">
    <property type="entry name" value="Ald_Oxase/Xan_DH_a/b_sf"/>
</dbReference>
<keyword evidence="12" id="KW-0520">NAD</keyword>
<dbReference type="InterPro" id="IPR036683">
    <property type="entry name" value="CO_DH_flav_C_dom_sf"/>
</dbReference>
<dbReference type="Pfam" id="PF01315">
    <property type="entry name" value="Ald_Xan_dh_C"/>
    <property type="match status" value="1"/>
</dbReference>
<feature type="binding site" evidence="18">
    <location>
        <position position="162"/>
    </location>
    <ligand>
        <name>[2Fe-2S] cluster</name>
        <dbReference type="ChEBI" id="CHEBI:190135"/>
        <label>2</label>
    </ligand>
</feature>
<comment type="caution">
    <text evidence="21">The sequence shown here is derived from an EMBL/GenBank/DDBJ whole genome shotgun (WGS) entry which is preliminary data.</text>
</comment>
<evidence type="ECO:0000259" key="19">
    <source>
        <dbReference type="PROSITE" id="PS51085"/>
    </source>
</evidence>
<dbReference type="PROSITE" id="PS51085">
    <property type="entry name" value="2FE2S_FER_2"/>
    <property type="match status" value="1"/>
</dbReference>
<dbReference type="InterPro" id="IPR016166">
    <property type="entry name" value="FAD-bd_PCMH"/>
</dbReference>
<dbReference type="Gene3D" id="3.30.365.10">
    <property type="entry name" value="Aldehyde oxidase/xanthine dehydrogenase, molybdopterin binding domain"/>
    <property type="match status" value="4"/>
</dbReference>
<feature type="binding site" evidence="18">
    <location>
        <position position="84"/>
    </location>
    <ligand>
        <name>[2Fe-2S] cluster</name>
        <dbReference type="ChEBI" id="CHEBI:190135"/>
        <label>1</label>
    </ligand>
</feature>
<feature type="binding site" evidence="18">
    <location>
        <position position="1149"/>
    </location>
    <ligand>
        <name>Mo-molybdopterin</name>
        <dbReference type="ChEBI" id="CHEBI:71302"/>
    </ligand>
    <ligandPart>
        <name>Mo</name>
        <dbReference type="ChEBI" id="CHEBI:28685"/>
    </ligandPart>
</feature>
<dbReference type="GO" id="GO:0051537">
    <property type="term" value="F:2 iron, 2 sulfur cluster binding"/>
    <property type="evidence" value="ECO:0007669"/>
    <property type="project" value="UniProtKB-KW"/>
</dbReference>
<dbReference type="SUPFAM" id="SSF54292">
    <property type="entry name" value="2Fe-2S ferredoxin-like"/>
    <property type="match status" value="1"/>
</dbReference>
<evidence type="ECO:0000256" key="5">
    <source>
        <dbReference type="ARBA" id="ARBA00022630"/>
    </source>
</evidence>
<feature type="binding site" evidence="17">
    <location>
        <position position="371"/>
    </location>
    <ligand>
        <name>FAD</name>
        <dbReference type="ChEBI" id="CHEBI:57692"/>
    </ligand>
</feature>
<dbReference type="GO" id="GO:0005506">
    <property type="term" value="F:iron ion binding"/>
    <property type="evidence" value="ECO:0007669"/>
    <property type="project" value="InterPro"/>
</dbReference>
<keyword evidence="8 17" id="KW-0274">FAD</keyword>
<keyword evidence="9" id="KW-0560">Oxidoreductase</keyword>
<dbReference type="Pfam" id="PF03450">
    <property type="entry name" value="CO_deh_flav_C"/>
    <property type="match status" value="1"/>
</dbReference>
<dbReference type="SMART" id="SM01092">
    <property type="entry name" value="CO_deh_flav_C"/>
    <property type="match status" value="1"/>
</dbReference>
<feature type="binding site" evidence="18">
    <location>
        <position position="793"/>
    </location>
    <ligand>
        <name>Mo-molybdopterin</name>
        <dbReference type="ChEBI" id="CHEBI:71302"/>
    </ligand>
    <ligandPart>
        <name>Mo</name>
        <dbReference type="ChEBI" id="CHEBI:28685"/>
    </ligandPart>
</feature>
<keyword evidence="7 18" id="KW-0479">Metal-binding</keyword>
<dbReference type="FunFam" id="3.10.20.30:FF:000015">
    <property type="entry name" value="Aldehyde oxidase 1"/>
    <property type="match status" value="1"/>
</dbReference>
<keyword evidence="10 18" id="KW-0408">Iron</keyword>
<feature type="binding site" evidence="18">
    <location>
        <position position="59"/>
    </location>
    <ligand>
        <name>[2Fe-2S] cluster</name>
        <dbReference type="ChEBI" id="CHEBI:190135"/>
        <label>1</label>
    </ligand>
</feature>
<comment type="similarity">
    <text evidence="2">Belongs to the xanthine dehydrogenase family.</text>
</comment>
<feature type="binding site" evidence="18">
    <location>
        <position position="160"/>
    </location>
    <ligand>
        <name>[2Fe-2S] cluster</name>
        <dbReference type="ChEBI" id="CHEBI:190135"/>
        <label>2</label>
    </ligand>
</feature>
<dbReference type="FunFam" id="3.30.365.10:FF:000003">
    <property type="entry name" value="Aldehyde oxidase 1"/>
    <property type="match status" value="1"/>
</dbReference>
<dbReference type="EMBL" id="RXIC02000019">
    <property type="protein sequence ID" value="KAB1227673.1"/>
    <property type="molecule type" value="Genomic_DNA"/>
</dbReference>
<feature type="binding site" evidence="18">
    <location>
        <position position="54"/>
    </location>
    <ligand>
        <name>[2Fe-2S] cluster</name>
        <dbReference type="ChEBI" id="CHEBI:190135"/>
        <label>1</label>
    </ligand>
</feature>
<dbReference type="Pfam" id="PF02738">
    <property type="entry name" value="MoCoBD_1"/>
    <property type="match status" value="2"/>
</dbReference>
<evidence type="ECO:0000259" key="20">
    <source>
        <dbReference type="PROSITE" id="PS51387"/>
    </source>
</evidence>
<dbReference type="Gene3D" id="1.10.150.120">
    <property type="entry name" value="[2Fe-2S]-binding domain"/>
    <property type="match status" value="1"/>
</dbReference>
<evidence type="ECO:0000256" key="4">
    <source>
        <dbReference type="ARBA" id="ARBA00022505"/>
    </source>
</evidence>
<evidence type="ECO:0000256" key="9">
    <source>
        <dbReference type="ARBA" id="ARBA00023002"/>
    </source>
</evidence>
<dbReference type="PROSITE" id="PS51387">
    <property type="entry name" value="FAD_PCMH"/>
    <property type="match status" value="1"/>
</dbReference>
<feature type="binding site" evidence="17">
    <location>
        <begin position="291"/>
        <end position="298"/>
    </location>
    <ligand>
        <name>FAD</name>
        <dbReference type="ChEBI" id="CHEBI:57692"/>
    </ligand>
</feature>
<evidence type="ECO:0000256" key="12">
    <source>
        <dbReference type="ARBA" id="ARBA00023027"/>
    </source>
</evidence>
<dbReference type="Gene3D" id="3.30.465.10">
    <property type="match status" value="1"/>
</dbReference>
<feature type="binding site" evidence="17">
    <location>
        <position position="984"/>
    </location>
    <ligand>
        <name>substrate</name>
    </ligand>
</feature>
<feature type="binding site" evidence="18">
    <location>
        <position position="849"/>
    </location>
    <ligand>
        <name>Mo-molybdopterin</name>
        <dbReference type="ChEBI" id="CHEBI:71302"/>
    </ligand>
    <ligandPart>
        <name>Mo</name>
        <dbReference type="ChEBI" id="CHEBI:28685"/>
    </ligandPart>
</feature>
<dbReference type="FunFam" id="3.30.390.50:FF:000001">
    <property type="entry name" value="Xanthine dehydrogenase oxidase"/>
    <property type="match status" value="1"/>
</dbReference>
<comment type="cofactor">
    <cofactor evidence="1 17">
        <name>FAD</name>
        <dbReference type="ChEBI" id="CHEBI:57692"/>
    </cofactor>
</comment>
<dbReference type="Pfam" id="PF00111">
    <property type="entry name" value="Fer2"/>
    <property type="match status" value="1"/>
</dbReference>
<keyword evidence="22" id="KW-1185">Reference proteome</keyword>
<dbReference type="InterPro" id="IPR036884">
    <property type="entry name" value="2Fe-2S-bd_dom_sf"/>
</dbReference>
<gene>
    <name evidence="21" type="ORF">CJ030_MR1G023287</name>
</gene>
<comment type="catalytic activity">
    <reaction evidence="14">
        <text>xanthine + NAD(+) + H2O = urate + NADH + H(+)</text>
        <dbReference type="Rhea" id="RHEA:16669"/>
        <dbReference type="ChEBI" id="CHEBI:15377"/>
        <dbReference type="ChEBI" id="CHEBI:15378"/>
        <dbReference type="ChEBI" id="CHEBI:17712"/>
        <dbReference type="ChEBI" id="CHEBI:17775"/>
        <dbReference type="ChEBI" id="CHEBI:57540"/>
        <dbReference type="ChEBI" id="CHEBI:57945"/>
        <dbReference type="EC" id="1.17.1.4"/>
    </reaction>
</comment>
<dbReference type="InterPro" id="IPR016208">
    <property type="entry name" value="Ald_Oxase/xanthine_DH-like"/>
</dbReference>
<keyword evidence="4 18" id="KW-0500">Molybdenum</keyword>
<evidence type="ECO:0000256" key="1">
    <source>
        <dbReference type="ARBA" id="ARBA00001974"/>
    </source>
</evidence>
<dbReference type="InterPro" id="IPR037165">
    <property type="entry name" value="AldOxase/xan_DH_Mopterin-bd_sf"/>
</dbReference>
<dbReference type="SUPFAM" id="SSF54665">
    <property type="entry name" value="CO dehydrogenase molybdoprotein N-domain-like"/>
    <property type="match status" value="1"/>
</dbReference>
<evidence type="ECO:0000256" key="6">
    <source>
        <dbReference type="ARBA" id="ARBA00022714"/>
    </source>
</evidence>
<feature type="active site" description="Proton acceptor" evidence="16">
    <location>
        <position position="1369"/>
    </location>
</feature>
<evidence type="ECO:0000256" key="8">
    <source>
        <dbReference type="ARBA" id="ARBA00022827"/>
    </source>
</evidence>
<dbReference type="InterPro" id="IPR008274">
    <property type="entry name" value="AldOxase/xan_DH_MoCoBD1"/>
</dbReference>
<keyword evidence="5" id="KW-0285">Flavoprotein</keyword>
<dbReference type="SUPFAM" id="SSF55447">
    <property type="entry name" value="CO dehydrogenase flavoprotein C-terminal domain-like"/>
    <property type="match status" value="1"/>
</dbReference>
<dbReference type="FunFam" id="3.30.43.10:FF:000001">
    <property type="entry name" value="Xanthine dehydrogenase/oxidase"/>
    <property type="match status" value="1"/>
</dbReference>
<dbReference type="Proteomes" id="UP000516437">
    <property type="component" value="Chromosome 1"/>
</dbReference>
<dbReference type="InterPro" id="IPR036318">
    <property type="entry name" value="FAD-bd_PCMH-like_sf"/>
</dbReference>
<evidence type="ECO:0000256" key="7">
    <source>
        <dbReference type="ARBA" id="ARBA00022723"/>
    </source>
</evidence>
<feature type="binding site" evidence="17">
    <location>
        <position position="1080"/>
    </location>
    <ligand>
        <name>substrate</name>
    </ligand>
</feature>
<dbReference type="InterPro" id="IPR046867">
    <property type="entry name" value="AldOxase/xan_DH_MoCoBD2"/>
</dbReference>
<keyword evidence="11 18" id="KW-0411">Iron-sulfur</keyword>
<dbReference type="InterPro" id="IPR012675">
    <property type="entry name" value="Beta-grasp_dom_sf"/>
</dbReference>
<dbReference type="PROSITE" id="PS00197">
    <property type="entry name" value="2FE2S_FER_1"/>
    <property type="match status" value="1"/>
</dbReference>
<evidence type="ECO:0000256" key="17">
    <source>
        <dbReference type="PIRSR" id="PIRSR000127-2"/>
    </source>
</evidence>
<feature type="domain" description="2Fe-2S ferredoxin-type" evidence="19">
    <location>
        <begin position="16"/>
        <end position="102"/>
    </location>
</feature>
<dbReference type="GO" id="GO:0004854">
    <property type="term" value="F:xanthine dehydrogenase activity"/>
    <property type="evidence" value="ECO:0007669"/>
    <property type="project" value="UniProtKB-EC"/>
</dbReference>
<feature type="domain" description="FAD-binding PCMH-type" evidence="20">
    <location>
        <begin position="263"/>
        <end position="448"/>
    </location>
</feature>
<dbReference type="EC" id="1.17.1.4" evidence="3"/>
<reference evidence="21 22" key="1">
    <citation type="journal article" date="2019" name="Plant Biotechnol. J.">
        <title>The red bayberry genome and genetic basis of sex determination.</title>
        <authorList>
            <person name="Jia H.M."/>
            <person name="Jia H.J."/>
            <person name="Cai Q.L."/>
            <person name="Wang Y."/>
            <person name="Zhao H.B."/>
            <person name="Yang W.F."/>
            <person name="Wang G.Y."/>
            <person name="Li Y.H."/>
            <person name="Zhan D.L."/>
            <person name="Shen Y.T."/>
            <person name="Niu Q.F."/>
            <person name="Chang L."/>
            <person name="Qiu J."/>
            <person name="Zhao L."/>
            <person name="Xie H.B."/>
            <person name="Fu W.Y."/>
            <person name="Jin J."/>
            <person name="Li X.W."/>
            <person name="Jiao Y."/>
            <person name="Zhou C.C."/>
            <person name="Tu T."/>
            <person name="Chai C.Y."/>
            <person name="Gao J.L."/>
            <person name="Fan L.J."/>
            <person name="van de Weg E."/>
            <person name="Wang J.Y."/>
            <person name="Gao Z.S."/>
        </authorList>
    </citation>
    <scope>NUCLEOTIDE SEQUENCE [LARGE SCALE GENOMIC DNA]</scope>
    <source>
        <tissue evidence="21">Leaves</tissue>
    </source>
</reference>
<name>A0A6A1WSP2_9ROSI</name>
<evidence type="ECO:0000313" key="22">
    <source>
        <dbReference type="Proteomes" id="UP000516437"/>
    </source>
</evidence>
<evidence type="ECO:0000256" key="2">
    <source>
        <dbReference type="ARBA" id="ARBA00006849"/>
    </source>
</evidence>
<evidence type="ECO:0000256" key="14">
    <source>
        <dbReference type="ARBA" id="ARBA00049017"/>
    </source>
</evidence>
<dbReference type="InterPro" id="IPR001041">
    <property type="entry name" value="2Fe-2S_ferredoxin-type"/>
</dbReference>
<dbReference type="FunFam" id="3.30.465.10:FF:000004">
    <property type="entry name" value="Xanthine dehydrogenase/oxidase"/>
    <property type="match status" value="1"/>
</dbReference>
<evidence type="ECO:0000256" key="15">
    <source>
        <dbReference type="ARBA" id="ARBA00049517"/>
    </source>
</evidence>
<dbReference type="InterPro" id="IPR036010">
    <property type="entry name" value="2Fe-2S_ferredoxin-like_sf"/>
</dbReference>
<dbReference type="PANTHER" id="PTHR45444:SF3">
    <property type="entry name" value="XANTHINE DEHYDROGENASE"/>
    <property type="match status" value="1"/>
</dbReference>
<dbReference type="SUPFAM" id="SSF56003">
    <property type="entry name" value="Molybdenum cofactor-binding domain"/>
    <property type="match status" value="2"/>
</dbReference>
<dbReference type="PANTHER" id="PTHR45444">
    <property type="entry name" value="XANTHINE DEHYDROGENASE"/>
    <property type="match status" value="1"/>
</dbReference>
<feature type="binding site" evidence="17">
    <location>
        <position position="438"/>
    </location>
    <ligand>
        <name>FAD</name>
        <dbReference type="ChEBI" id="CHEBI:57692"/>
    </ligand>
</feature>
<feature type="binding site" evidence="17">
    <location>
        <position position="456"/>
    </location>
    <ligand>
        <name>FAD</name>
        <dbReference type="ChEBI" id="CHEBI:57692"/>
    </ligand>
</feature>
<dbReference type="Pfam" id="PF01799">
    <property type="entry name" value="Fer2_2"/>
    <property type="match status" value="1"/>
</dbReference>
<feature type="binding site" evidence="18">
    <location>
        <position position="124"/>
    </location>
    <ligand>
        <name>[2Fe-2S] cluster</name>
        <dbReference type="ChEBI" id="CHEBI:190135"/>
        <label>2</label>
    </ligand>
</feature>
<organism evidence="21 22">
    <name type="scientific">Morella rubra</name>
    <name type="common">Chinese bayberry</name>
    <dbReference type="NCBI Taxonomy" id="262757"/>
    <lineage>
        <taxon>Eukaryota</taxon>
        <taxon>Viridiplantae</taxon>
        <taxon>Streptophyta</taxon>
        <taxon>Embryophyta</taxon>
        <taxon>Tracheophyta</taxon>
        <taxon>Spermatophyta</taxon>
        <taxon>Magnoliopsida</taxon>
        <taxon>eudicotyledons</taxon>
        <taxon>Gunneridae</taxon>
        <taxon>Pentapetalae</taxon>
        <taxon>rosids</taxon>
        <taxon>fabids</taxon>
        <taxon>Fagales</taxon>
        <taxon>Myricaceae</taxon>
        <taxon>Morella</taxon>
    </lineage>
</organism>
<dbReference type="InterPro" id="IPR002346">
    <property type="entry name" value="Mopterin_DH_FAD-bd"/>
</dbReference>
<dbReference type="InterPro" id="IPR005107">
    <property type="entry name" value="CO_DH_flav_C"/>
</dbReference>